<comment type="subcellular location">
    <subcellularLocation>
        <location evidence="1">Nucleus</location>
    </subcellularLocation>
</comment>
<dbReference type="Proteomes" id="UP001054889">
    <property type="component" value="Unassembled WGS sequence"/>
</dbReference>
<comment type="caution">
    <text evidence="4">The sequence shown here is derived from an EMBL/GenBank/DDBJ whole genome shotgun (WGS) entry which is preliminary data.</text>
</comment>
<sequence length="404" mass="44416">MTFLGDASRVAAGNHTGELRIFDCNTADLLDTQACHQHHVSMMESTYSSGNELILTSSLNEVKIWDAFSISGGALHTFESCKAAKFSHSGALFAALSADSSQRDVQLYDVQTYNLDRRLPDNSIHSGSGRGHIQPLIHFSPDDKMLLWNGVLWDIRVQNAIHQFDQFTDYCGGGFHPAGNEVILNSEVWDLRKFKLLRSVPSLDQTVIKFNGTGDVIYAILRRNLDDVSSAINARRVRHPLFPAFRTIDAVTYSDIATVQLDRCVLDLTMEPNDSLIGVVAMDDHDELFSSARLFEVGRKRINDDDSDPEDAGETDDEDDDNDDSDDDLLAPVLEGETDSDISSSTDEGGDDEIASSDENDDDPEFIDEGDLEGGGLLEIMGDGDGDDESDMVGSFSSEDGWLE</sequence>
<evidence type="ECO:0000256" key="2">
    <source>
        <dbReference type="ARBA" id="ARBA00023242"/>
    </source>
</evidence>
<protein>
    <submittedName>
        <fullName evidence="4">Uncharacterized protein</fullName>
    </submittedName>
</protein>
<dbReference type="InterPro" id="IPR033270">
    <property type="entry name" value="VPRBP/DCAF1"/>
</dbReference>
<dbReference type="GO" id="GO:0016567">
    <property type="term" value="P:protein ubiquitination"/>
    <property type="evidence" value="ECO:0007669"/>
    <property type="project" value="InterPro"/>
</dbReference>
<dbReference type="GO" id="GO:0005634">
    <property type="term" value="C:nucleus"/>
    <property type="evidence" value="ECO:0007669"/>
    <property type="project" value="UniProtKB-SubCell"/>
</dbReference>
<dbReference type="SUPFAM" id="SSF50978">
    <property type="entry name" value="WD40 repeat-like"/>
    <property type="match status" value="1"/>
</dbReference>
<dbReference type="EMBL" id="BQKI01000079">
    <property type="protein sequence ID" value="GJN25936.1"/>
    <property type="molecule type" value="Genomic_DNA"/>
</dbReference>
<accession>A0AAV5EV33</accession>
<keyword evidence="2" id="KW-0539">Nucleus</keyword>
<dbReference type="PANTHER" id="PTHR13129">
    <property type="entry name" value="VPRBP PROTEIN-RELATED"/>
    <property type="match status" value="1"/>
</dbReference>
<feature type="compositionally biased region" description="Acidic residues" evidence="3">
    <location>
        <begin position="348"/>
        <end position="372"/>
    </location>
</feature>
<dbReference type="FunFam" id="2.130.10.10:FF:000366">
    <property type="entry name" value="DDB1-and CUL4-associated factor homolog 1"/>
    <property type="match status" value="1"/>
</dbReference>
<dbReference type="InterPro" id="IPR036322">
    <property type="entry name" value="WD40_repeat_dom_sf"/>
</dbReference>
<feature type="compositionally biased region" description="Acidic residues" evidence="3">
    <location>
        <begin position="382"/>
        <end position="391"/>
    </location>
</feature>
<name>A0AAV5EV33_ELECO</name>
<evidence type="ECO:0000256" key="3">
    <source>
        <dbReference type="SAM" id="MobiDB-lite"/>
    </source>
</evidence>
<gene>
    <name evidence="4" type="primary">gb13823</name>
    <name evidence="4" type="ORF">PR202_gb13823</name>
</gene>
<evidence type="ECO:0000256" key="1">
    <source>
        <dbReference type="ARBA" id="ARBA00004123"/>
    </source>
</evidence>
<feature type="region of interest" description="Disordered" evidence="3">
    <location>
        <begin position="300"/>
        <end position="404"/>
    </location>
</feature>
<organism evidence="4 5">
    <name type="scientific">Eleusine coracana subsp. coracana</name>
    <dbReference type="NCBI Taxonomy" id="191504"/>
    <lineage>
        <taxon>Eukaryota</taxon>
        <taxon>Viridiplantae</taxon>
        <taxon>Streptophyta</taxon>
        <taxon>Embryophyta</taxon>
        <taxon>Tracheophyta</taxon>
        <taxon>Spermatophyta</taxon>
        <taxon>Magnoliopsida</taxon>
        <taxon>Liliopsida</taxon>
        <taxon>Poales</taxon>
        <taxon>Poaceae</taxon>
        <taxon>PACMAD clade</taxon>
        <taxon>Chloridoideae</taxon>
        <taxon>Cynodonteae</taxon>
        <taxon>Eleusininae</taxon>
        <taxon>Eleusine</taxon>
    </lineage>
</organism>
<evidence type="ECO:0000313" key="4">
    <source>
        <dbReference type="EMBL" id="GJN25936.1"/>
    </source>
</evidence>
<feature type="compositionally biased region" description="Acidic residues" evidence="3">
    <location>
        <begin position="305"/>
        <end position="329"/>
    </location>
</feature>
<dbReference type="PANTHER" id="PTHR13129:SF4">
    <property type="entry name" value="DDB1- AND CUL4-ASSOCIATED FACTOR 1"/>
    <property type="match status" value="1"/>
</dbReference>
<dbReference type="InterPro" id="IPR015943">
    <property type="entry name" value="WD40/YVTN_repeat-like_dom_sf"/>
</dbReference>
<keyword evidence="5" id="KW-1185">Reference proteome</keyword>
<evidence type="ECO:0000313" key="5">
    <source>
        <dbReference type="Proteomes" id="UP001054889"/>
    </source>
</evidence>
<dbReference type="GO" id="GO:0080008">
    <property type="term" value="C:Cul4-RING E3 ubiquitin ligase complex"/>
    <property type="evidence" value="ECO:0007669"/>
    <property type="project" value="TreeGrafter"/>
</dbReference>
<reference evidence="4" key="2">
    <citation type="submission" date="2021-12" db="EMBL/GenBank/DDBJ databases">
        <title>Resequencing data analysis of finger millet.</title>
        <authorList>
            <person name="Hatakeyama M."/>
            <person name="Aluri S."/>
            <person name="Balachadran M.T."/>
            <person name="Sivarajan S.R."/>
            <person name="Poveda L."/>
            <person name="Shimizu-Inatsugi R."/>
            <person name="Schlapbach R."/>
            <person name="Sreeman S.M."/>
            <person name="Shimizu K.K."/>
        </authorList>
    </citation>
    <scope>NUCLEOTIDE SEQUENCE</scope>
</reference>
<proteinExistence type="predicted"/>
<dbReference type="Gene3D" id="2.130.10.10">
    <property type="entry name" value="YVTN repeat-like/Quinoprotein amine dehydrogenase"/>
    <property type="match status" value="1"/>
</dbReference>
<reference evidence="4" key="1">
    <citation type="journal article" date="2018" name="DNA Res.">
        <title>Multiple hybrid de novo genome assembly of finger millet, an orphan allotetraploid crop.</title>
        <authorList>
            <person name="Hatakeyama M."/>
            <person name="Aluri S."/>
            <person name="Balachadran M.T."/>
            <person name="Sivarajan S.R."/>
            <person name="Patrignani A."/>
            <person name="Gruter S."/>
            <person name="Poveda L."/>
            <person name="Shimizu-Inatsugi R."/>
            <person name="Baeten J."/>
            <person name="Francoijs K.J."/>
            <person name="Nataraja K.N."/>
            <person name="Reddy Y.A.N."/>
            <person name="Phadnis S."/>
            <person name="Ravikumar R.L."/>
            <person name="Schlapbach R."/>
            <person name="Sreeman S.M."/>
            <person name="Shimizu K.K."/>
        </authorList>
    </citation>
    <scope>NUCLEOTIDE SEQUENCE</scope>
</reference>
<dbReference type="AlphaFoldDB" id="A0AAV5EV33"/>